<dbReference type="EC" id="2.7.13.3" evidence="2"/>
<dbReference type="SUPFAM" id="SSF55781">
    <property type="entry name" value="GAF domain-like"/>
    <property type="match status" value="1"/>
</dbReference>
<dbReference type="PANTHER" id="PTHR43047">
    <property type="entry name" value="TWO-COMPONENT HISTIDINE PROTEIN KINASE"/>
    <property type="match status" value="1"/>
</dbReference>
<keyword evidence="4" id="KW-0808">Transferase</keyword>
<comment type="caution">
    <text evidence="8">The sequence shown here is derived from an EMBL/GenBank/DDBJ whole genome shotgun (WGS) entry which is preliminary data.</text>
</comment>
<dbReference type="InterPro" id="IPR003594">
    <property type="entry name" value="HATPase_dom"/>
</dbReference>
<keyword evidence="6" id="KW-0175">Coiled coil</keyword>
<evidence type="ECO:0000256" key="3">
    <source>
        <dbReference type="ARBA" id="ARBA00022553"/>
    </source>
</evidence>
<protein>
    <recommendedName>
        <fullName evidence="2">histidine kinase</fullName>
        <ecNumber evidence="2">2.7.13.3</ecNumber>
    </recommendedName>
</protein>
<dbReference type="InterPro" id="IPR003661">
    <property type="entry name" value="HisK_dim/P_dom"/>
</dbReference>
<dbReference type="Gene3D" id="1.10.287.130">
    <property type="match status" value="1"/>
</dbReference>
<dbReference type="CDD" id="cd16922">
    <property type="entry name" value="HATPase_EvgS-ArcB-TorS-like"/>
    <property type="match status" value="1"/>
</dbReference>
<dbReference type="CDD" id="cd00082">
    <property type="entry name" value="HisKA"/>
    <property type="match status" value="1"/>
</dbReference>
<evidence type="ECO:0000256" key="4">
    <source>
        <dbReference type="ARBA" id="ARBA00022679"/>
    </source>
</evidence>
<dbReference type="PRINTS" id="PR00344">
    <property type="entry name" value="BCTRLSENSOR"/>
</dbReference>
<dbReference type="InterPro" id="IPR029016">
    <property type="entry name" value="GAF-like_dom_sf"/>
</dbReference>
<keyword evidence="9" id="KW-1185">Reference proteome</keyword>
<accession>A0ABU5EH54</accession>
<dbReference type="Gene3D" id="3.30.565.10">
    <property type="entry name" value="Histidine kinase-like ATPase, C-terminal domain"/>
    <property type="match status" value="1"/>
</dbReference>
<dbReference type="InterPro" id="IPR003018">
    <property type="entry name" value="GAF"/>
</dbReference>
<dbReference type="Gene3D" id="3.30.450.40">
    <property type="match status" value="1"/>
</dbReference>
<dbReference type="Pfam" id="PF02518">
    <property type="entry name" value="HATPase_c"/>
    <property type="match status" value="1"/>
</dbReference>
<comment type="catalytic activity">
    <reaction evidence="1">
        <text>ATP + protein L-histidine = ADP + protein N-phospho-L-histidine.</text>
        <dbReference type="EC" id="2.7.13.3"/>
    </reaction>
</comment>
<dbReference type="InterPro" id="IPR004358">
    <property type="entry name" value="Sig_transdc_His_kin-like_C"/>
</dbReference>
<name>A0ABU5EH54_9PROT</name>
<evidence type="ECO:0000313" key="9">
    <source>
        <dbReference type="Proteomes" id="UP001279642"/>
    </source>
</evidence>
<dbReference type="SUPFAM" id="SSF47384">
    <property type="entry name" value="Homodimeric domain of signal transducing histidine kinase"/>
    <property type="match status" value="1"/>
</dbReference>
<dbReference type="InterPro" id="IPR036890">
    <property type="entry name" value="HATPase_C_sf"/>
</dbReference>
<evidence type="ECO:0000256" key="1">
    <source>
        <dbReference type="ARBA" id="ARBA00000085"/>
    </source>
</evidence>
<proteinExistence type="predicted"/>
<evidence type="ECO:0000256" key="6">
    <source>
        <dbReference type="SAM" id="Coils"/>
    </source>
</evidence>
<dbReference type="EMBL" id="JAXCLW010000011">
    <property type="protein sequence ID" value="MDY0885566.1"/>
    <property type="molecule type" value="Genomic_DNA"/>
</dbReference>
<keyword evidence="3" id="KW-0597">Phosphoprotein</keyword>
<dbReference type="Pfam" id="PF00512">
    <property type="entry name" value="HisKA"/>
    <property type="match status" value="1"/>
</dbReference>
<dbReference type="PANTHER" id="PTHR43047:SF72">
    <property type="entry name" value="OSMOSENSING HISTIDINE PROTEIN KINASE SLN1"/>
    <property type="match status" value="1"/>
</dbReference>
<evidence type="ECO:0000256" key="2">
    <source>
        <dbReference type="ARBA" id="ARBA00012438"/>
    </source>
</evidence>
<dbReference type="InterPro" id="IPR005467">
    <property type="entry name" value="His_kinase_dom"/>
</dbReference>
<dbReference type="SMART" id="SM00388">
    <property type="entry name" value="HisKA"/>
    <property type="match status" value="1"/>
</dbReference>
<dbReference type="PROSITE" id="PS50109">
    <property type="entry name" value="HIS_KIN"/>
    <property type="match status" value="1"/>
</dbReference>
<evidence type="ECO:0000259" key="7">
    <source>
        <dbReference type="PROSITE" id="PS50109"/>
    </source>
</evidence>
<dbReference type="GO" id="GO:0016301">
    <property type="term" value="F:kinase activity"/>
    <property type="evidence" value="ECO:0007669"/>
    <property type="project" value="UniProtKB-KW"/>
</dbReference>
<feature type="domain" description="Histidine kinase" evidence="7">
    <location>
        <begin position="205"/>
        <end position="425"/>
    </location>
</feature>
<dbReference type="Pfam" id="PF01590">
    <property type="entry name" value="GAF"/>
    <property type="match status" value="1"/>
</dbReference>
<sequence>MLATGDVLARDTSEHARLAALDAYGIVDTAAEEAFDRFVRVAAAILRVPIALISLIDLDRQWLKARIGIDLQETARSIAFCDHTIRQDHVMMVPDAVTDDRFAQNPLVIDAPYIRFYAGAPLITPQGDRLGALCVMDQQPRRLTDEEQDLLRDLAGMVVDSLELRRLKESAARQAKDMALLAQESAQAQAHAERLLQQKSLFIAAMAHELRTPLNAIIGFTDLLRLDVAKEFPEERRREFIDIVNSSGQHLLDLINDLLDLSKIEAGKFEVKPEPTDVSALVTQVHRMMSGLAKDHRQKFDIKIDPKLPAVMADPRALKQILVNLISNAIKFTPHGGYVGVTVAMQNSGCRIFVSDTGRGISADDLKEIAEPYRQIRHNDTDAGPGTGLGLAICRRLVQLHGSVLEIESSPGNGTTVSFSLPFAA</sequence>
<dbReference type="Proteomes" id="UP001279642">
    <property type="component" value="Unassembled WGS sequence"/>
</dbReference>
<dbReference type="SMART" id="SM00065">
    <property type="entry name" value="GAF"/>
    <property type="match status" value="1"/>
</dbReference>
<feature type="coiled-coil region" evidence="6">
    <location>
        <begin position="164"/>
        <end position="198"/>
    </location>
</feature>
<dbReference type="RefSeq" id="WP_320510641.1">
    <property type="nucleotide sequence ID" value="NZ_JAXCLW010000011.1"/>
</dbReference>
<evidence type="ECO:0000256" key="5">
    <source>
        <dbReference type="ARBA" id="ARBA00022777"/>
    </source>
</evidence>
<reference evidence="8 9" key="1">
    <citation type="journal article" date="2016" name="Antonie Van Leeuwenhoek">
        <title>Dongia soli sp. nov., isolated from soil from Dokdo, Korea.</title>
        <authorList>
            <person name="Kim D.U."/>
            <person name="Lee H."/>
            <person name="Kim H."/>
            <person name="Kim S.G."/>
            <person name="Ka J.O."/>
        </authorList>
    </citation>
    <scope>NUCLEOTIDE SEQUENCE [LARGE SCALE GENOMIC DNA]</scope>
    <source>
        <strain evidence="8 9">D78</strain>
    </source>
</reference>
<gene>
    <name evidence="8" type="ORF">SMD27_22190</name>
</gene>
<dbReference type="SUPFAM" id="SSF55874">
    <property type="entry name" value="ATPase domain of HSP90 chaperone/DNA topoisomerase II/histidine kinase"/>
    <property type="match status" value="1"/>
</dbReference>
<evidence type="ECO:0000313" key="8">
    <source>
        <dbReference type="EMBL" id="MDY0885566.1"/>
    </source>
</evidence>
<dbReference type="InterPro" id="IPR036097">
    <property type="entry name" value="HisK_dim/P_sf"/>
</dbReference>
<organism evidence="8 9">
    <name type="scientific">Dongia soli</name>
    <dbReference type="NCBI Taxonomy" id="600628"/>
    <lineage>
        <taxon>Bacteria</taxon>
        <taxon>Pseudomonadati</taxon>
        <taxon>Pseudomonadota</taxon>
        <taxon>Alphaproteobacteria</taxon>
        <taxon>Rhodospirillales</taxon>
        <taxon>Dongiaceae</taxon>
        <taxon>Dongia</taxon>
    </lineage>
</organism>
<keyword evidence="5 8" id="KW-0418">Kinase</keyword>
<dbReference type="SMART" id="SM00387">
    <property type="entry name" value="HATPase_c"/>
    <property type="match status" value="1"/>
</dbReference>